<keyword evidence="2" id="KW-1185">Reference proteome</keyword>
<dbReference type="EMBL" id="CM055732">
    <property type="protein sequence ID" value="KAJ8011574.1"/>
    <property type="molecule type" value="Genomic_DNA"/>
</dbReference>
<reference evidence="1" key="1">
    <citation type="submission" date="2021-05" db="EMBL/GenBank/DDBJ databases">
        <authorList>
            <person name="Pan Q."/>
            <person name="Jouanno E."/>
            <person name="Zahm M."/>
            <person name="Klopp C."/>
            <person name="Cabau C."/>
            <person name="Louis A."/>
            <person name="Berthelot C."/>
            <person name="Parey E."/>
            <person name="Roest Crollius H."/>
            <person name="Montfort J."/>
            <person name="Robinson-Rechavi M."/>
            <person name="Bouchez O."/>
            <person name="Lampietro C."/>
            <person name="Lopez Roques C."/>
            <person name="Donnadieu C."/>
            <person name="Postlethwait J."/>
            <person name="Bobe J."/>
            <person name="Dillon D."/>
            <person name="Chandos A."/>
            <person name="von Hippel F."/>
            <person name="Guiguen Y."/>
        </authorList>
    </citation>
    <scope>NUCLEOTIDE SEQUENCE</scope>
    <source>
        <strain evidence="1">YG-Jan2019</strain>
    </source>
</reference>
<protein>
    <submittedName>
        <fullName evidence="1">Uncharacterized protein</fullName>
    </submittedName>
</protein>
<comment type="caution">
    <text evidence="1">The sequence shown here is derived from an EMBL/GenBank/DDBJ whole genome shotgun (WGS) entry which is preliminary data.</text>
</comment>
<evidence type="ECO:0000313" key="1">
    <source>
        <dbReference type="EMBL" id="KAJ8011574.1"/>
    </source>
</evidence>
<accession>A0ACC2H6I4</accession>
<name>A0ACC2H6I4_DALPE</name>
<dbReference type="Proteomes" id="UP001157502">
    <property type="component" value="Chromosome 5"/>
</dbReference>
<evidence type="ECO:0000313" key="2">
    <source>
        <dbReference type="Proteomes" id="UP001157502"/>
    </source>
</evidence>
<sequence length="408" mass="45629">MGIQKSLLSLSVDTVSLGWWTEAVELQRVRFIQMDTEVDQVIWSLLCAFGTWYNSSGWAERHRRISFETHGSTLDNDTLQRQVALFTHEWHIFLPQRHTRAMLIGPILGFLAVSLVIPGILVQVFISPLMRQESRYLLLANALLSDLLFVSLFMVSTCLNVAGVLMSEWSCAVVLFVLGTLYNAGILSANAMVLDTSLAVLAPLQYYALWPVGRTWRAIRGIWAASMLLPAASVGVFLWYHSTGPCALHICSLSLLMGLTVSQSRPMQVSMLLAVTGILLILLLVFSGYVVLCWRTSMSFVRRGESSSRAKVTFLIHYLHLFLSFLPMLVLLIKLLLYHHLDAVDLRADLWVSIVVCNILMVLPKALAPYMYGLSTTRLTGSAYSEHVTYFSAYVYTAHKGTSGKGVW</sequence>
<gene>
    <name evidence="1" type="ORF">DPEC_G00059650</name>
</gene>
<proteinExistence type="predicted"/>
<organism evidence="1 2">
    <name type="scientific">Dallia pectoralis</name>
    <name type="common">Alaska blackfish</name>
    <dbReference type="NCBI Taxonomy" id="75939"/>
    <lineage>
        <taxon>Eukaryota</taxon>
        <taxon>Metazoa</taxon>
        <taxon>Chordata</taxon>
        <taxon>Craniata</taxon>
        <taxon>Vertebrata</taxon>
        <taxon>Euteleostomi</taxon>
        <taxon>Actinopterygii</taxon>
        <taxon>Neopterygii</taxon>
        <taxon>Teleostei</taxon>
        <taxon>Protacanthopterygii</taxon>
        <taxon>Esociformes</taxon>
        <taxon>Umbridae</taxon>
        <taxon>Dallia</taxon>
    </lineage>
</organism>